<dbReference type="Proteomes" id="UP000278222">
    <property type="component" value="Unassembled WGS sequence"/>
</dbReference>
<evidence type="ECO:0000313" key="1">
    <source>
        <dbReference type="EMBL" id="ROP81372.1"/>
    </source>
</evidence>
<name>A0A3N1KPX7_9PROT</name>
<gene>
    <name evidence="1" type="ORF">EDC65_5230</name>
</gene>
<accession>A0A3N1KPX7</accession>
<protein>
    <recommendedName>
        <fullName evidence="3">Sulfotransferase family protein</fullName>
    </recommendedName>
</protein>
<evidence type="ECO:0000313" key="2">
    <source>
        <dbReference type="Proteomes" id="UP000278222"/>
    </source>
</evidence>
<organism evidence="1 2">
    <name type="scientific">Stella humosa</name>
    <dbReference type="NCBI Taxonomy" id="94"/>
    <lineage>
        <taxon>Bacteria</taxon>
        <taxon>Pseudomonadati</taxon>
        <taxon>Pseudomonadota</taxon>
        <taxon>Alphaproteobacteria</taxon>
        <taxon>Rhodospirillales</taxon>
        <taxon>Stellaceae</taxon>
        <taxon>Stella</taxon>
    </lineage>
</organism>
<dbReference type="EMBL" id="RJKX01000018">
    <property type="protein sequence ID" value="ROP81372.1"/>
    <property type="molecule type" value="Genomic_DNA"/>
</dbReference>
<dbReference type="AlphaFoldDB" id="A0A3N1KPX7"/>
<reference evidence="1 2" key="1">
    <citation type="submission" date="2018-11" db="EMBL/GenBank/DDBJ databases">
        <title>Genomic Encyclopedia of Type Strains, Phase IV (KMG-IV): sequencing the most valuable type-strain genomes for metagenomic binning, comparative biology and taxonomic classification.</title>
        <authorList>
            <person name="Goeker M."/>
        </authorList>
    </citation>
    <scope>NUCLEOTIDE SEQUENCE [LARGE SCALE GENOMIC DNA]</scope>
    <source>
        <strain evidence="1 2">DSM 5900</strain>
    </source>
</reference>
<comment type="caution">
    <text evidence="1">The sequence shown here is derived from an EMBL/GenBank/DDBJ whole genome shotgun (WGS) entry which is preliminary data.</text>
</comment>
<evidence type="ECO:0008006" key="3">
    <source>
        <dbReference type="Google" id="ProtNLM"/>
    </source>
</evidence>
<proteinExistence type="predicted"/>
<keyword evidence="2" id="KW-1185">Reference proteome</keyword>
<sequence>MQDVVYLGPKGSRIDDPRLKQAANLLVSTIKFRPREIVTASRLPAALLDAADAVLQLGRPVLFSEETLATSATQLDYDRIPLVPLALARLFGDRLGAAIVLREPLAFIASLLLQKMWSRPHSSQATKTGGGWPGPRDILDLHLAAADRQDPRFIFTSACRYDRIIEAYRKALGPGLALFAYEPLFDERRLYRHAFSDLLGTAPADGEIGHENPSSEDKRLEMASRYLGRQADPQQILQFAAAWADLPDIVTQDSRLVAYAERHCMTPYAEALRATEALASRRPRADLGRRRAIG</sequence>